<reference evidence="1 2" key="1">
    <citation type="journal article" date="2018" name="BMC Genomics">
        <title>Genomic comparison of Trypanosoma conorhini and Trypanosoma rangeli to Trypanosoma cruzi strains of high and low virulence.</title>
        <authorList>
            <person name="Bradwell K.R."/>
            <person name="Koparde V.N."/>
            <person name="Matveyev A.V."/>
            <person name="Serrano M.G."/>
            <person name="Alves J.M."/>
            <person name="Parikh H."/>
            <person name="Huang B."/>
            <person name="Lee V."/>
            <person name="Espinosa-Alvarez O."/>
            <person name="Ortiz P.A."/>
            <person name="Costa-Martins A.G."/>
            <person name="Teixeira M.M."/>
            <person name="Buck G.A."/>
        </authorList>
    </citation>
    <scope>NUCLEOTIDE SEQUENCE [LARGE SCALE GENOMIC DNA]</scope>
    <source>
        <strain evidence="1 2">AM80</strain>
    </source>
</reference>
<proteinExistence type="predicted"/>
<name>A0A422N0V6_TRYRA</name>
<dbReference type="RefSeq" id="XP_029235001.1">
    <property type="nucleotide sequence ID" value="XM_029385196.1"/>
</dbReference>
<evidence type="ECO:0000313" key="2">
    <source>
        <dbReference type="Proteomes" id="UP000283634"/>
    </source>
</evidence>
<evidence type="ECO:0000313" key="1">
    <source>
        <dbReference type="EMBL" id="RNE99095.1"/>
    </source>
</evidence>
<dbReference type="GeneID" id="40332378"/>
<protein>
    <submittedName>
        <fullName evidence="1">Uncharacterized protein</fullName>
    </submittedName>
</protein>
<dbReference type="Proteomes" id="UP000283634">
    <property type="component" value="Unassembled WGS sequence"/>
</dbReference>
<accession>A0A422N0V6</accession>
<organism evidence="1 2">
    <name type="scientific">Trypanosoma rangeli</name>
    <dbReference type="NCBI Taxonomy" id="5698"/>
    <lineage>
        <taxon>Eukaryota</taxon>
        <taxon>Discoba</taxon>
        <taxon>Euglenozoa</taxon>
        <taxon>Kinetoplastea</taxon>
        <taxon>Metakinetoplastina</taxon>
        <taxon>Trypanosomatida</taxon>
        <taxon>Trypanosomatidae</taxon>
        <taxon>Trypanosoma</taxon>
        <taxon>Herpetosoma</taxon>
    </lineage>
</organism>
<dbReference type="AlphaFoldDB" id="A0A422N0V6"/>
<comment type="caution">
    <text evidence="1">The sequence shown here is derived from an EMBL/GenBank/DDBJ whole genome shotgun (WGS) entry which is preliminary data.</text>
</comment>
<gene>
    <name evidence="1" type="ORF">TraAM80_08445</name>
</gene>
<dbReference type="EMBL" id="MKGL01000410">
    <property type="protein sequence ID" value="RNE99095.1"/>
    <property type="molecule type" value="Genomic_DNA"/>
</dbReference>
<keyword evidence="2" id="KW-1185">Reference proteome</keyword>
<sequence>MIVLAPPTNAPAPAYMGRGVTLGGATKPRPMSLECRAPTPHSANGLHAGVAHTAGPKALQPTERQFTHFPASCCRDTAAVRYSRTTATTRRGHTHIHAAQRAPSRICMGGYHHPTATASAGRPIRPRRSA</sequence>